<accession>A0A9W9IT11</accession>
<dbReference type="Proteomes" id="UP001146351">
    <property type="component" value="Unassembled WGS sequence"/>
</dbReference>
<keyword evidence="8" id="KW-1185">Reference proteome</keyword>
<organism evidence="7 8">
    <name type="scientific">Penicillium capsulatum</name>
    <dbReference type="NCBI Taxonomy" id="69766"/>
    <lineage>
        <taxon>Eukaryota</taxon>
        <taxon>Fungi</taxon>
        <taxon>Dikarya</taxon>
        <taxon>Ascomycota</taxon>
        <taxon>Pezizomycotina</taxon>
        <taxon>Eurotiomycetes</taxon>
        <taxon>Eurotiomycetidae</taxon>
        <taxon>Eurotiales</taxon>
        <taxon>Aspergillaceae</taxon>
        <taxon>Penicillium</taxon>
    </lineage>
</organism>
<evidence type="ECO:0000256" key="5">
    <source>
        <dbReference type="ARBA" id="ARBA00022840"/>
    </source>
</evidence>
<keyword evidence="4" id="KW-0418">Kinase</keyword>
<dbReference type="PANTHER" id="PTHR45646">
    <property type="entry name" value="SERINE/THREONINE-PROTEIN KINASE DOA-RELATED"/>
    <property type="match status" value="1"/>
</dbReference>
<dbReference type="EMBL" id="JAPQKO010000001">
    <property type="protein sequence ID" value="KAJ5183454.1"/>
    <property type="molecule type" value="Genomic_DNA"/>
</dbReference>
<dbReference type="InterPro" id="IPR011009">
    <property type="entry name" value="Kinase-like_dom_sf"/>
</dbReference>
<dbReference type="GO" id="GO:0005634">
    <property type="term" value="C:nucleus"/>
    <property type="evidence" value="ECO:0007669"/>
    <property type="project" value="TreeGrafter"/>
</dbReference>
<sequence>MSPHLCAFKAAFRTASRPSSGNAQRSFVKLPMERPMNEETLPHYKKEQFYPVHVGDWFNDRYRVTGKLGFEAYSTSWLCQDLGNQSYVVLKVSTSPRNFPTATDREFNIYKHLTTIESDHPGQSIIRELYDSFEIRDHAGKPVSHLKTDNLMLSLEDNTMLADFADSETMQPSPRKKIDESHTIYQSRPFRRPSKGKSFGLPTLCDFGEARIGNVHESGPFVQPNIYRAPEIIFEMPWGSAVDIWNLGALMWDLFEGHHLFGDIFDEKGNHDPFRHLALMVA</sequence>
<evidence type="ECO:0000256" key="1">
    <source>
        <dbReference type="ARBA" id="ARBA00022527"/>
    </source>
</evidence>
<keyword evidence="3" id="KW-0547">Nucleotide-binding</keyword>
<gene>
    <name evidence="7" type="ORF">N7492_001070</name>
</gene>
<name>A0A9W9IT11_9EURO</name>
<protein>
    <recommendedName>
        <fullName evidence="6">Protein kinase domain-containing protein</fullName>
    </recommendedName>
</protein>
<keyword evidence="1" id="KW-0723">Serine/threonine-protein kinase</keyword>
<dbReference type="GO" id="GO:0004674">
    <property type="term" value="F:protein serine/threonine kinase activity"/>
    <property type="evidence" value="ECO:0007669"/>
    <property type="project" value="UniProtKB-KW"/>
</dbReference>
<dbReference type="PROSITE" id="PS50011">
    <property type="entry name" value="PROTEIN_KINASE_DOM"/>
    <property type="match status" value="1"/>
</dbReference>
<keyword evidence="2" id="KW-0808">Transferase</keyword>
<evidence type="ECO:0000256" key="2">
    <source>
        <dbReference type="ARBA" id="ARBA00022679"/>
    </source>
</evidence>
<feature type="domain" description="Protein kinase" evidence="6">
    <location>
        <begin position="62"/>
        <end position="282"/>
    </location>
</feature>
<dbReference type="SUPFAM" id="SSF56112">
    <property type="entry name" value="Protein kinase-like (PK-like)"/>
    <property type="match status" value="1"/>
</dbReference>
<reference evidence="7" key="1">
    <citation type="submission" date="2022-11" db="EMBL/GenBank/DDBJ databases">
        <authorList>
            <person name="Petersen C."/>
        </authorList>
    </citation>
    <scope>NUCLEOTIDE SEQUENCE</scope>
    <source>
        <strain evidence="7">IBT 21917</strain>
    </source>
</reference>
<dbReference type="OrthoDB" id="5979581at2759"/>
<comment type="caution">
    <text evidence="7">The sequence shown here is derived from an EMBL/GenBank/DDBJ whole genome shotgun (WGS) entry which is preliminary data.</text>
</comment>
<dbReference type="PANTHER" id="PTHR45646:SF11">
    <property type="entry name" value="SERINE_THREONINE-PROTEIN KINASE DOA"/>
    <property type="match status" value="1"/>
</dbReference>
<evidence type="ECO:0000313" key="7">
    <source>
        <dbReference type="EMBL" id="KAJ5183454.1"/>
    </source>
</evidence>
<dbReference type="InterPro" id="IPR051175">
    <property type="entry name" value="CLK_kinases"/>
</dbReference>
<evidence type="ECO:0000259" key="6">
    <source>
        <dbReference type="PROSITE" id="PS50011"/>
    </source>
</evidence>
<keyword evidence="5" id="KW-0067">ATP-binding</keyword>
<dbReference type="Pfam" id="PF00069">
    <property type="entry name" value="Pkinase"/>
    <property type="match status" value="1"/>
</dbReference>
<dbReference type="Gene3D" id="3.30.200.20">
    <property type="entry name" value="Phosphorylase Kinase, domain 1"/>
    <property type="match status" value="1"/>
</dbReference>
<evidence type="ECO:0000313" key="8">
    <source>
        <dbReference type="Proteomes" id="UP001146351"/>
    </source>
</evidence>
<dbReference type="Gene3D" id="1.10.510.10">
    <property type="entry name" value="Transferase(Phosphotransferase) domain 1"/>
    <property type="match status" value="1"/>
</dbReference>
<evidence type="ECO:0000256" key="4">
    <source>
        <dbReference type="ARBA" id="ARBA00022777"/>
    </source>
</evidence>
<reference evidence="7" key="2">
    <citation type="journal article" date="2023" name="IMA Fungus">
        <title>Comparative genomic study of the Penicillium genus elucidates a diverse pangenome and 15 lateral gene transfer events.</title>
        <authorList>
            <person name="Petersen C."/>
            <person name="Sorensen T."/>
            <person name="Nielsen M.R."/>
            <person name="Sondergaard T.E."/>
            <person name="Sorensen J.L."/>
            <person name="Fitzpatrick D.A."/>
            <person name="Frisvad J.C."/>
            <person name="Nielsen K.L."/>
        </authorList>
    </citation>
    <scope>NUCLEOTIDE SEQUENCE</scope>
    <source>
        <strain evidence="7">IBT 21917</strain>
    </source>
</reference>
<proteinExistence type="predicted"/>
<dbReference type="InterPro" id="IPR000719">
    <property type="entry name" value="Prot_kinase_dom"/>
</dbReference>
<evidence type="ECO:0000256" key="3">
    <source>
        <dbReference type="ARBA" id="ARBA00022741"/>
    </source>
</evidence>
<dbReference type="GO" id="GO:0005524">
    <property type="term" value="F:ATP binding"/>
    <property type="evidence" value="ECO:0007669"/>
    <property type="project" value="UniProtKB-KW"/>
</dbReference>
<dbReference type="SMART" id="SM00220">
    <property type="entry name" value="S_TKc"/>
    <property type="match status" value="1"/>
</dbReference>
<dbReference type="GO" id="GO:0043484">
    <property type="term" value="P:regulation of RNA splicing"/>
    <property type="evidence" value="ECO:0007669"/>
    <property type="project" value="TreeGrafter"/>
</dbReference>
<dbReference type="AlphaFoldDB" id="A0A9W9IT11"/>